<dbReference type="PANTHER" id="PTHR30329:SF21">
    <property type="entry name" value="LIPOPROTEIN YIAD-RELATED"/>
    <property type="match status" value="1"/>
</dbReference>
<dbReference type="CDD" id="cd07185">
    <property type="entry name" value="OmpA_C-like"/>
    <property type="match status" value="1"/>
</dbReference>
<feature type="signal peptide" evidence="5">
    <location>
        <begin position="1"/>
        <end position="21"/>
    </location>
</feature>
<dbReference type="SUPFAM" id="SSF103088">
    <property type="entry name" value="OmpA-like"/>
    <property type="match status" value="1"/>
</dbReference>
<dbReference type="Proteomes" id="UP000053748">
    <property type="component" value="Unassembled WGS sequence"/>
</dbReference>
<dbReference type="PROSITE" id="PS51123">
    <property type="entry name" value="OMPA_2"/>
    <property type="match status" value="1"/>
</dbReference>
<dbReference type="PRINTS" id="PR01021">
    <property type="entry name" value="OMPADOMAIN"/>
</dbReference>
<gene>
    <name evidence="7" type="ORF">AL544_007190</name>
</gene>
<feature type="domain" description="OmpA-like" evidence="6">
    <location>
        <begin position="80"/>
        <end position="197"/>
    </location>
</feature>
<dbReference type="OrthoDB" id="9805832at2"/>
<feature type="chain" id="PRO_5014357838" evidence="5">
    <location>
        <begin position="22"/>
        <end position="212"/>
    </location>
</feature>
<dbReference type="Gene3D" id="3.30.1330.60">
    <property type="entry name" value="OmpA-like domain"/>
    <property type="match status" value="1"/>
</dbReference>
<evidence type="ECO:0000256" key="1">
    <source>
        <dbReference type="ARBA" id="ARBA00004442"/>
    </source>
</evidence>
<evidence type="ECO:0000256" key="4">
    <source>
        <dbReference type="PROSITE-ProRule" id="PRU00473"/>
    </source>
</evidence>
<comment type="caution">
    <text evidence="7">The sequence shown here is derived from an EMBL/GenBank/DDBJ whole genome shotgun (WGS) entry which is preliminary data.</text>
</comment>
<keyword evidence="8" id="KW-1185">Reference proteome</keyword>
<dbReference type="SUPFAM" id="SSF103647">
    <property type="entry name" value="TSP type-3 repeat"/>
    <property type="match status" value="1"/>
</dbReference>
<keyword evidence="3" id="KW-0998">Cell outer membrane</keyword>
<evidence type="ECO:0000313" key="7">
    <source>
        <dbReference type="EMBL" id="PNM55869.1"/>
    </source>
</evidence>
<evidence type="ECO:0000256" key="3">
    <source>
        <dbReference type="ARBA" id="ARBA00023237"/>
    </source>
</evidence>
<evidence type="ECO:0000259" key="6">
    <source>
        <dbReference type="PROSITE" id="PS51123"/>
    </source>
</evidence>
<protein>
    <submittedName>
        <fullName evidence="7">OmpA family protein</fullName>
    </submittedName>
</protein>
<organism evidence="7 8">
    <name type="scientific">Vibrio mimicus</name>
    <dbReference type="NCBI Taxonomy" id="674"/>
    <lineage>
        <taxon>Bacteria</taxon>
        <taxon>Pseudomonadati</taxon>
        <taxon>Pseudomonadota</taxon>
        <taxon>Gammaproteobacteria</taxon>
        <taxon>Vibrionales</taxon>
        <taxon>Vibrionaceae</taxon>
        <taxon>Vibrio</taxon>
    </lineage>
</organism>
<dbReference type="Pfam" id="PF00691">
    <property type="entry name" value="OmpA"/>
    <property type="match status" value="1"/>
</dbReference>
<name>A0A2J9UWG8_VIBMI</name>
<dbReference type="GO" id="GO:0005509">
    <property type="term" value="F:calcium ion binding"/>
    <property type="evidence" value="ECO:0007669"/>
    <property type="project" value="InterPro"/>
</dbReference>
<dbReference type="STRING" id="674.VM_06845"/>
<dbReference type="RefSeq" id="WP_000023798.1">
    <property type="nucleotide sequence ID" value="NZ_CAWMSS010000001.1"/>
</dbReference>
<sequence>MSIKSWALPLILFTASSSSFANQGEYLQHEGDEYDYRPTPLANQVADLKDDDNDGVINARDLCPDTPRGSEIDNDGCGTFIKSSQMQQLHILFANDSSVIEPAFLTQIRQMAEFLQGYPSTSIELQGYASKVGRAEYNLALSKQRSETVRDQLIRYGVAPNRVNIVGYGDSVLVAEGEDDISHARNRRVTATVVGYKGEVVKEWTIFTTLPM</sequence>
<dbReference type="GO" id="GO:0009279">
    <property type="term" value="C:cell outer membrane"/>
    <property type="evidence" value="ECO:0007669"/>
    <property type="project" value="UniProtKB-SubCell"/>
</dbReference>
<dbReference type="EMBL" id="LOSJ02000002">
    <property type="protein sequence ID" value="PNM55869.1"/>
    <property type="molecule type" value="Genomic_DNA"/>
</dbReference>
<dbReference type="InterPro" id="IPR006664">
    <property type="entry name" value="OMP_bac"/>
</dbReference>
<proteinExistence type="predicted"/>
<keyword evidence="2 4" id="KW-0472">Membrane</keyword>
<dbReference type="InterPro" id="IPR028974">
    <property type="entry name" value="TSP_type-3_rpt"/>
</dbReference>
<dbReference type="PANTHER" id="PTHR30329">
    <property type="entry name" value="STATOR ELEMENT OF FLAGELLAR MOTOR COMPLEX"/>
    <property type="match status" value="1"/>
</dbReference>
<accession>A0A2J9UWG8</accession>
<evidence type="ECO:0000256" key="5">
    <source>
        <dbReference type="SAM" id="SignalP"/>
    </source>
</evidence>
<comment type="subcellular location">
    <subcellularLocation>
        <location evidence="1">Cell outer membrane</location>
    </subcellularLocation>
</comment>
<dbReference type="InterPro" id="IPR006665">
    <property type="entry name" value="OmpA-like"/>
</dbReference>
<evidence type="ECO:0000256" key="2">
    <source>
        <dbReference type="ARBA" id="ARBA00023136"/>
    </source>
</evidence>
<dbReference type="AlphaFoldDB" id="A0A2J9UWG8"/>
<reference evidence="7" key="1">
    <citation type="submission" date="2017-12" db="EMBL/GenBank/DDBJ databases">
        <title>FDA dAtabase for Regulatory Grade micrObial Sequences (FDA-ARGOS): Supporting development and validation of Infectious Disease Dx tests.</title>
        <authorList>
            <person name="Hoffmann M."/>
            <person name="Allard M."/>
            <person name="Evans P."/>
            <person name="Brown E."/>
            <person name="Tallon L.J."/>
            <person name="Sadzewicz L."/>
            <person name="Sengamalay N."/>
            <person name="Ott S."/>
            <person name="Godinez A."/>
            <person name="Nagaraj S."/>
            <person name="Vavikolanu K."/>
            <person name="Aluvathingal J."/>
            <person name="Nadendla S."/>
            <person name="Hobson J."/>
            <person name="Sichtig H."/>
        </authorList>
    </citation>
    <scope>NUCLEOTIDE SEQUENCE [LARGE SCALE GENOMIC DNA]</scope>
    <source>
        <strain evidence="7">FDAARGOS_113</strain>
    </source>
</reference>
<dbReference type="InterPro" id="IPR036737">
    <property type="entry name" value="OmpA-like_sf"/>
</dbReference>
<dbReference type="InterPro" id="IPR050330">
    <property type="entry name" value="Bact_OuterMem_StrucFunc"/>
</dbReference>
<keyword evidence="5" id="KW-0732">Signal</keyword>
<evidence type="ECO:0000313" key="8">
    <source>
        <dbReference type="Proteomes" id="UP000053748"/>
    </source>
</evidence>